<evidence type="ECO:0000256" key="5">
    <source>
        <dbReference type="ARBA" id="ARBA00023288"/>
    </source>
</evidence>
<feature type="chain" id="PRO_5039369798" description="Lipoprotein" evidence="8">
    <location>
        <begin position="20"/>
        <end position="272"/>
    </location>
</feature>
<dbReference type="Proteomes" id="UP000294292">
    <property type="component" value="Plasmid unnamed"/>
</dbReference>
<dbReference type="Pfam" id="PF03180">
    <property type="entry name" value="Lipoprotein_9"/>
    <property type="match status" value="1"/>
</dbReference>
<evidence type="ECO:0000256" key="3">
    <source>
        <dbReference type="ARBA" id="ARBA00023136"/>
    </source>
</evidence>
<feature type="signal peptide" evidence="8">
    <location>
        <begin position="1"/>
        <end position="19"/>
    </location>
</feature>
<dbReference type="GO" id="GO:0016020">
    <property type="term" value="C:membrane"/>
    <property type="evidence" value="ECO:0007669"/>
    <property type="project" value="UniProtKB-SubCell"/>
</dbReference>
<gene>
    <name evidence="9" type="ORF">E2636_18565</name>
</gene>
<proteinExistence type="inferred from homology"/>
<dbReference type="InterPro" id="IPR004872">
    <property type="entry name" value="Lipoprotein_NlpA"/>
</dbReference>
<keyword evidence="4" id="KW-0564">Palmitate</keyword>
<dbReference type="SUPFAM" id="SSF53850">
    <property type="entry name" value="Periplasmic binding protein-like II"/>
    <property type="match status" value="1"/>
</dbReference>
<dbReference type="PROSITE" id="PS51257">
    <property type="entry name" value="PROKAR_LIPOPROTEIN"/>
    <property type="match status" value="1"/>
</dbReference>
<dbReference type="PANTHER" id="PTHR30429:SF0">
    <property type="entry name" value="METHIONINE-BINDING LIPOPROTEIN METQ"/>
    <property type="match status" value="1"/>
</dbReference>
<reference evidence="9 10" key="1">
    <citation type="submission" date="2019-03" db="EMBL/GenBank/DDBJ databases">
        <title>Complete genome sequence of Paenisporosarcina antarctica CGMCC 1.6503T.</title>
        <authorList>
            <person name="Rong J.-C."/>
            <person name="Chi N.-Y."/>
            <person name="Zhang Q.-F."/>
        </authorList>
    </citation>
    <scope>NUCLEOTIDE SEQUENCE [LARGE SCALE GENOMIC DNA]</scope>
    <source>
        <strain evidence="9 10">CGMCC 1.6503</strain>
        <plasmid evidence="9 10">unnamed</plasmid>
    </source>
</reference>
<name>A0A4P7A3A0_9BACL</name>
<evidence type="ECO:0000256" key="4">
    <source>
        <dbReference type="ARBA" id="ARBA00023139"/>
    </source>
</evidence>
<keyword evidence="5 6" id="KW-0449">Lipoprotein</keyword>
<dbReference type="PANTHER" id="PTHR30429">
    <property type="entry name" value="D-METHIONINE-BINDING LIPOPROTEIN METQ"/>
    <property type="match status" value="1"/>
</dbReference>
<sequence>MKKSSLAFLVLLVVGVLSACGSDEGSASSDVKKELTIGATIPYSDMLEKAVKPILEEKGYTVTITEFTDYIQPNIALVNGSLDANLFQHKVYMDAFAKENNMELSSVITVPTAPIGIYSTKYKSLDEIQDGSVVALANDPTNLSRGLTVLKENGLIEFSEDVDPLRASEKDVTSNPKNLEFQPIEAAQLPRALESVDLAAINGNFAISAGLDLTTALVLDKMPADIVNRVVVQTKNVDEEYVQDIKDAVESEEFKKVIEEEFQGFHRPEWMK</sequence>
<evidence type="ECO:0000256" key="8">
    <source>
        <dbReference type="SAM" id="SignalP"/>
    </source>
</evidence>
<evidence type="ECO:0000313" key="10">
    <source>
        <dbReference type="Proteomes" id="UP000294292"/>
    </source>
</evidence>
<dbReference type="PIRSF" id="PIRSF002854">
    <property type="entry name" value="MetQ"/>
    <property type="match status" value="1"/>
</dbReference>
<dbReference type="RefSeq" id="WP_134211873.1">
    <property type="nucleotide sequence ID" value="NZ_CP038016.1"/>
</dbReference>
<dbReference type="AlphaFoldDB" id="A0A4P7A3A0"/>
<geneLocation type="plasmid" evidence="9">
    <name>unnamed</name>
</geneLocation>
<comment type="subcellular location">
    <subcellularLocation>
        <location evidence="1">Membrane</location>
        <topology evidence="1">Lipid-anchor</topology>
    </subcellularLocation>
</comment>
<keyword evidence="9" id="KW-0614">Plasmid</keyword>
<organism evidence="9 10">
    <name type="scientific">Paenisporosarcina antarctica</name>
    <dbReference type="NCBI Taxonomy" id="417367"/>
    <lineage>
        <taxon>Bacteria</taxon>
        <taxon>Bacillati</taxon>
        <taxon>Bacillota</taxon>
        <taxon>Bacilli</taxon>
        <taxon>Bacillales</taxon>
        <taxon>Caryophanaceae</taxon>
        <taxon>Paenisporosarcina</taxon>
    </lineage>
</organism>
<evidence type="ECO:0000256" key="7">
    <source>
        <dbReference type="PIRSR" id="PIRSR002854-1"/>
    </source>
</evidence>
<dbReference type="Gene3D" id="3.40.190.10">
    <property type="entry name" value="Periplasmic binding protein-like II"/>
    <property type="match status" value="2"/>
</dbReference>
<feature type="lipid moiety-binding region" description="S-diacylglycerol cysteine" evidence="7">
    <location>
        <position position="20"/>
    </location>
</feature>
<evidence type="ECO:0000256" key="1">
    <source>
        <dbReference type="ARBA" id="ARBA00004635"/>
    </source>
</evidence>
<keyword evidence="10" id="KW-1185">Reference proteome</keyword>
<accession>A0A4P7A3A0</accession>
<dbReference type="GeneID" id="39472565"/>
<dbReference type="OrthoDB" id="9812878at2"/>
<dbReference type="EMBL" id="CP038016">
    <property type="protein sequence ID" value="QBP43164.1"/>
    <property type="molecule type" value="Genomic_DNA"/>
</dbReference>
<evidence type="ECO:0000256" key="6">
    <source>
        <dbReference type="PIRNR" id="PIRNR002854"/>
    </source>
</evidence>
<keyword evidence="3" id="KW-0472">Membrane</keyword>
<protein>
    <recommendedName>
        <fullName evidence="6">Lipoprotein</fullName>
    </recommendedName>
</protein>
<comment type="similarity">
    <text evidence="6">Belongs to the nlpA lipoprotein family.</text>
</comment>
<keyword evidence="2 8" id="KW-0732">Signal</keyword>
<dbReference type="KEGG" id="panc:E2636_18565"/>
<evidence type="ECO:0000256" key="2">
    <source>
        <dbReference type="ARBA" id="ARBA00022729"/>
    </source>
</evidence>
<evidence type="ECO:0000313" key="9">
    <source>
        <dbReference type="EMBL" id="QBP43164.1"/>
    </source>
</evidence>